<organism evidence="3 4">
    <name type="scientific">Methylobacillus methanolivorans</name>
    <dbReference type="NCBI Taxonomy" id="1848927"/>
    <lineage>
        <taxon>Bacteria</taxon>
        <taxon>Pseudomonadati</taxon>
        <taxon>Pseudomonadota</taxon>
        <taxon>Betaproteobacteria</taxon>
        <taxon>Nitrosomonadales</taxon>
        <taxon>Methylophilaceae</taxon>
        <taxon>Methylobacillus</taxon>
    </lineage>
</organism>
<name>A0ABW8GH29_9PROT</name>
<comment type="caution">
    <text evidence="3">The sequence shown here is derived from an EMBL/GenBank/DDBJ whole genome shotgun (WGS) entry which is preliminary data.</text>
</comment>
<protein>
    <submittedName>
        <fullName evidence="3">Chain length determinant protein tyrosine kinase EpsG</fullName>
    </submittedName>
</protein>
<dbReference type="GO" id="GO:0016301">
    <property type="term" value="F:kinase activity"/>
    <property type="evidence" value="ECO:0007669"/>
    <property type="project" value="UniProtKB-KW"/>
</dbReference>
<dbReference type="InterPro" id="IPR017479">
    <property type="entry name" value="Tyr_kinase_chain_length_EpsG"/>
</dbReference>
<dbReference type="RefSeq" id="WP_400877780.1">
    <property type="nucleotide sequence ID" value="NZ_JBIWXY010000001.1"/>
</dbReference>
<dbReference type="InterPro" id="IPR005702">
    <property type="entry name" value="Wzc-like_C"/>
</dbReference>
<evidence type="ECO:0000256" key="1">
    <source>
        <dbReference type="ARBA" id="ARBA00022741"/>
    </source>
</evidence>
<gene>
    <name evidence="3" type="primary">epsG</name>
    <name evidence="3" type="ORF">ACIKP9_00360</name>
</gene>
<dbReference type="NCBIfam" id="TIGR03029">
    <property type="entry name" value="EpsG"/>
    <property type="match status" value="1"/>
</dbReference>
<dbReference type="PANTHER" id="PTHR32309">
    <property type="entry name" value="TYROSINE-PROTEIN KINASE"/>
    <property type="match status" value="1"/>
</dbReference>
<dbReference type="SUPFAM" id="SSF160246">
    <property type="entry name" value="EspE N-terminal domain-like"/>
    <property type="match status" value="1"/>
</dbReference>
<dbReference type="CDD" id="cd05387">
    <property type="entry name" value="BY-kinase"/>
    <property type="match status" value="1"/>
</dbReference>
<evidence type="ECO:0000313" key="3">
    <source>
        <dbReference type="EMBL" id="MFJ5444671.1"/>
    </source>
</evidence>
<proteinExistence type="predicted"/>
<dbReference type="Gene3D" id="3.40.50.300">
    <property type="entry name" value="P-loop containing nucleotide triphosphate hydrolases"/>
    <property type="match status" value="1"/>
</dbReference>
<keyword evidence="4" id="KW-1185">Reference proteome</keyword>
<dbReference type="InterPro" id="IPR027417">
    <property type="entry name" value="P-loop_NTPase"/>
</dbReference>
<dbReference type="Proteomes" id="UP001617669">
    <property type="component" value="Unassembled WGS sequence"/>
</dbReference>
<evidence type="ECO:0000313" key="4">
    <source>
        <dbReference type="Proteomes" id="UP001617669"/>
    </source>
</evidence>
<dbReference type="EMBL" id="JBIWXY010000001">
    <property type="protein sequence ID" value="MFJ5444671.1"/>
    <property type="molecule type" value="Genomic_DNA"/>
</dbReference>
<accession>A0ABW8GH29</accession>
<dbReference type="InterPro" id="IPR037257">
    <property type="entry name" value="T2SS_E_N_sf"/>
</dbReference>
<keyword evidence="3" id="KW-0808">Transferase</keyword>
<dbReference type="PANTHER" id="PTHR32309:SF13">
    <property type="entry name" value="FERRIC ENTEROBACTIN TRANSPORT PROTEIN FEPE"/>
    <property type="match status" value="1"/>
</dbReference>
<reference evidence="3 4" key="1">
    <citation type="submission" date="2024-11" db="EMBL/GenBank/DDBJ databases">
        <authorList>
            <person name="Kaparullina E.N."/>
            <person name="Delegan Y.A."/>
            <person name="Doronina N.V."/>
        </authorList>
    </citation>
    <scope>NUCLEOTIDE SEQUENCE [LARGE SCALE GENOMIC DNA]</scope>
    <source>
        <strain evidence="3 4">7sh_L</strain>
    </source>
</reference>
<evidence type="ECO:0000256" key="2">
    <source>
        <dbReference type="ARBA" id="ARBA00022840"/>
    </source>
</evidence>
<dbReference type="SUPFAM" id="SSF52540">
    <property type="entry name" value="P-loop containing nucleoside triphosphate hydrolases"/>
    <property type="match status" value="1"/>
</dbReference>
<keyword evidence="3" id="KW-0418">Kinase</keyword>
<dbReference type="NCBIfam" id="TIGR01007">
    <property type="entry name" value="eps_fam"/>
    <property type="match status" value="1"/>
</dbReference>
<keyword evidence="2" id="KW-0067">ATP-binding</keyword>
<keyword evidence="1" id="KW-0547">Nucleotide-binding</keyword>
<dbReference type="InterPro" id="IPR050445">
    <property type="entry name" value="Bact_polysacc_biosynth/exp"/>
</dbReference>
<sequence>MTSLNNQNYPASNANSSQVSAFSEFSMGSLLLRMGKITAEDVERIAQFQKEREIRFGEAAISLGLINETDIAEVLARQFDYPYMLSSEDINSELIAAYQPFSHKAEILRGVRSQLMMHWFSPERKSLVVSAVDSDHGVSHFIANLGVVFAQLGEKTLLIDANLRQPRLHKIFNSNEKRGLADILAGRVGFDVVEKIGFFDNLSLLNAGTIPPNPQELISKPIFNKLLSHYSTEYDVILIDTPSFSSGADVQTIAANSGGIFIVVKKNHSRINDLENIAEQLRNNGTPVVGSVLTEF</sequence>